<dbReference type="EMBL" id="CP031165">
    <property type="protein sequence ID" value="AXV08196.1"/>
    <property type="molecule type" value="Genomic_DNA"/>
</dbReference>
<feature type="transmembrane region" description="Helical" evidence="1">
    <location>
        <begin position="181"/>
        <end position="203"/>
    </location>
</feature>
<feature type="transmembrane region" description="Helical" evidence="1">
    <location>
        <begin position="143"/>
        <end position="169"/>
    </location>
</feature>
<dbReference type="PROSITE" id="PS50887">
    <property type="entry name" value="GGDEF"/>
    <property type="match status" value="1"/>
</dbReference>
<dbReference type="Gene3D" id="3.30.70.270">
    <property type="match status" value="1"/>
</dbReference>
<dbReference type="PANTHER" id="PTHR46663:SF4">
    <property type="entry name" value="DIGUANYLATE CYCLASE DGCT-RELATED"/>
    <property type="match status" value="1"/>
</dbReference>
<dbReference type="InterPro" id="IPR043128">
    <property type="entry name" value="Rev_trsase/Diguanyl_cyclase"/>
</dbReference>
<keyword evidence="1" id="KW-1133">Transmembrane helix</keyword>
<dbReference type="Pfam" id="PF00990">
    <property type="entry name" value="GGDEF"/>
    <property type="match status" value="1"/>
</dbReference>
<organism evidence="3 4">
    <name type="scientific">Euzebya pacifica</name>
    <dbReference type="NCBI Taxonomy" id="1608957"/>
    <lineage>
        <taxon>Bacteria</taxon>
        <taxon>Bacillati</taxon>
        <taxon>Actinomycetota</taxon>
        <taxon>Nitriliruptoria</taxon>
        <taxon>Euzebyales</taxon>
    </lineage>
</organism>
<proteinExistence type="predicted"/>
<feature type="transmembrane region" description="Helical" evidence="1">
    <location>
        <begin position="209"/>
        <end position="227"/>
    </location>
</feature>
<dbReference type="AlphaFoldDB" id="A0A346Y149"/>
<dbReference type="SUPFAM" id="SSF55073">
    <property type="entry name" value="Nucleotide cyclase"/>
    <property type="match status" value="1"/>
</dbReference>
<dbReference type="KEGG" id="euz:DVS28_a3523"/>
<evidence type="ECO:0000259" key="2">
    <source>
        <dbReference type="PROSITE" id="PS50887"/>
    </source>
</evidence>
<dbReference type="PANTHER" id="PTHR46663">
    <property type="entry name" value="DIGUANYLATE CYCLASE DGCT-RELATED"/>
    <property type="match status" value="1"/>
</dbReference>
<feature type="transmembrane region" description="Helical" evidence="1">
    <location>
        <begin position="81"/>
        <end position="104"/>
    </location>
</feature>
<dbReference type="SMART" id="SM00267">
    <property type="entry name" value="GGDEF"/>
    <property type="match status" value="1"/>
</dbReference>
<feature type="transmembrane region" description="Helical" evidence="1">
    <location>
        <begin position="116"/>
        <end position="137"/>
    </location>
</feature>
<dbReference type="CDD" id="cd01949">
    <property type="entry name" value="GGDEF"/>
    <property type="match status" value="1"/>
</dbReference>
<accession>A0A346Y149</accession>
<dbReference type="InterPro" id="IPR000160">
    <property type="entry name" value="GGDEF_dom"/>
</dbReference>
<evidence type="ECO:0000313" key="3">
    <source>
        <dbReference type="EMBL" id="AXV08196.1"/>
    </source>
</evidence>
<feature type="domain" description="GGDEF" evidence="2">
    <location>
        <begin position="281"/>
        <end position="413"/>
    </location>
</feature>
<keyword evidence="1" id="KW-0472">Membrane</keyword>
<keyword evidence="4" id="KW-1185">Reference proteome</keyword>
<evidence type="ECO:0000256" key="1">
    <source>
        <dbReference type="SAM" id="Phobius"/>
    </source>
</evidence>
<protein>
    <submittedName>
        <fullName evidence="3">Diguanylate cyclase/phosphodiesterase (GGDEF &amp; EAL domains) with PAS/PAC sensor(S)</fullName>
    </submittedName>
</protein>
<reference evidence="3 4" key="1">
    <citation type="submission" date="2018-09" db="EMBL/GenBank/DDBJ databases">
        <title>Complete genome sequence of Euzebya sp. DY32-46 isolated from seawater of Pacific Ocean.</title>
        <authorList>
            <person name="Xu L."/>
            <person name="Wu Y.-H."/>
            <person name="Xu X.-W."/>
        </authorList>
    </citation>
    <scope>NUCLEOTIDE SEQUENCE [LARGE SCALE GENOMIC DNA]</scope>
    <source>
        <strain evidence="3 4">DY32-46</strain>
    </source>
</reference>
<dbReference type="Proteomes" id="UP000264006">
    <property type="component" value="Chromosome"/>
</dbReference>
<name>A0A346Y149_9ACTN</name>
<sequence length="430" mass="44418">MYTVLHGLLAAGVLGGHALSRGVDTLGLAGLALTMVTVVHIRRPGRLHEVLLDGIALGVLPAVLFWNLAALPALEDGRASAVLAFVWLARLVLHVITGLSVVLLAPSARHLLGARLLVLIAASLIVGDLVMLAGWGLQPPPTIVLLLVNTGGVAVGAAVLAMPSLGQLIRPGQPELPASGAWRIAVAVAAVALGSLLMALNGGAMESRAVHAVLVSLGVGAIGLRSVQALRRTAAHAAERMAAQEELARLGRIDQLTGLANRTTLESHLRAVLGQRMQDGKQLATYLLDLDGFKAINDQHGHAAGDDILGSVARALTDVVGDRGMAARLGGDEFVVVLDEVGDELEAVEMGHRLVEAIAAVPGPPSSNLSVGASVGVELSHGHVVEPRVLLGRADAAMYRAKRGELDVVVNNSAADPVVMPDIALELRLS</sequence>
<dbReference type="InterPro" id="IPR029787">
    <property type="entry name" value="Nucleotide_cyclase"/>
</dbReference>
<gene>
    <name evidence="3" type="ORF">DVS28_a3523</name>
</gene>
<dbReference type="NCBIfam" id="TIGR00254">
    <property type="entry name" value="GGDEF"/>
    <property type="match status" value="1"/>
</dbReference>
<keyword evidence="1" id="KW-0812">Transmembrane</keyword>
<feature type="transmembrane region" description="Helical" evidence="1">
    <location>
        <begin position="50"/>
        <end position="69"/>
    </location>
</feature>
<feature type="transmembrane region" description="Helical" evidence="1">
    <location>
        <begin position="25"/>
        <end position="41"/>
    </location>
</feature>
<dbReference type="InterPro" id="IPR052163">
    <property type="entry name" value="DGC-Regulatory_Protein"/>
</dbReference>
<evidence type="ECO:0000313" key="4">
    <source>
        <dbReference type="Proteomes" id="UP000264006"/>
    </source>
</evidence>